<sequence>MNSNKIKILIFASAAYVILFEFLFPANGFFPSVSVILFSATELFEKYNFTKNLISTFAAVYFTILVNYLIAKILFVILFRKKFEESSDDGYTITFLAFSYYIPFILIVLLILVWFPDFTFDKYVVAILVFLPKNLLKFSTEQKHNLKSYFYFYKSLGLKNSTILNKIILKLNEPDYFLNQIKDHTLVWSVVLITEFIQQKEGIGGILFTVFKYQDISLLFTVIILVTIMVLVLQKLLNLLYDKVYFWR</sequence>
<dbReference type="Proteomes" id="UP000007394">
    <property type="component" value="Chromosome"/>
</dbReference>
<dbReference type="KEGG" id="ial:IALB_1754"/>
<evidence type="ECO:0000256" key="4">
    <source>
        <dbReference type="ARBA" id="ARBA00022692"/>
    </source>
</evidence>
<dbReference type="InterPro" id="IPR035906">
    <property type="entry name" value="MetI-like_sf"/>
</dbReference>
<feature type="transmembrane region" description="Helical" evidence="7">
    <location>
        <begin position="9"/>
        <end position="38"/>
    </location>
</feature>
<reference evidence="9 10" key="1">
    <citation type="journal article" date="2012" name="Front. Microbiol.">
        <title>Complete genome of Ignavibacterium album, a metabolically versatile, flagellated, facultative anaerobe from the phylum Chlorobi.</title>
        <authorList>
            <person name="Liu Z."/>
            <person name="Frigaard N.-U."/>
            <person name="Vogl K."/>
            <person name="Iino T."/>
            <person name="Ohkuma M."/>
            <person name="Overmann J."/>
            <person name="Bryant D.A."/>
        </authorList>
    </citation>
    <scope>NUCLEOTIDE SEQUENCE [LARGE SCALE GENOMIC DNA]</scope>
    <source>
        <strain evidence="10">DSM 19864 / JCM 16511 / NBRC 101810 / Mat9-16</strain>
    </source>
</reference>
<evidence type="ECO:0000259" key="8">
    <source>
        <dbReference type="Pfam" id="PF00528"/>
    </source>
</evidence>
<dbReference type="PANTHER" id="PTHR30151">
    <property type="entry name" value="ALKANE SULFONATE ABC TRANSPORTER-RELATED, MEMBRANE SUBUNIT"/>
    <property type="match status" value="1"/>
</dbReference>
<evidence type="ECO:0000256" key="2">
    <source>
        <dbReference type="ARBA" id="ARBA00022448"/>
    </source>
</evidence>
<keyword evidence="10" id="KW-1185">Reference proteome</keyword>
<accession>I0AKF4</accession>
<keyword evidence="3" id="KW-1003">Cell membrane</keyword>
<evidence type="ECO:0000256" key="3">
    <source>
        <dbReference type="ARBA" id="ARBA00022475"/>
    </source>
</evidence>
<dbReference type="PANTHER" id="PTHR30151:SF0">
    <property type="entry name" value="ABC TRANSPORTER PERMEASE PROTEIN MJ0413-RELATED"/>
    <property type="match status" value="1"/>
</dbReference>
<keyword evidence="5 7" id="KW-1133">Transmembrane helix</keyword>
<feature type="transmembrane region" description="Helical" evidence="7">
    <location>
        <begin position="216"/>
        <end position="233"/>
    </location>
</feature>
<evidence type="ECO:0000256" key="5">
    <source>
        <dbReference type="ARBA" id="ARBA00022989"/>
    </source>
</evidence>
<evidence type="ECO:0000256" key="1">
    <source>
        <dbReference type="ARBA" id="ARBA00004651"/>
    </source>
</evidence>
<feature type="transmembrane region" description="Helical" evidence="7">
    <location>
        <begin position="91"/>
        <end position="115"/>
    </location>
</feature>
<evidence type="ECO:0000313" key="10">
    <source>
        <dbReference type="Proteomes" id="UP000007394"/>
    </source>
</evidence>
<feature type="transmembrane region" description="Helical" evidence="7">
    <location>
        <begin position="58"/>
        <end position="79"/>
    </location>
</feature>
<dbReference type="eggNOG" id="COG0600">
    <property type="taxonomic scope" value="Bacteria"/>
</dbReference>
<organism evidence="9 10">
    <name type="scientific">Ignavibacterium album (strain DSM 19864 / JCM 16511 / NBRC 101810 / Mat9-16)</name>
    <dbReference type="NCBI Taxonomy" id="945713"/>
    <lineage>
        <taxon>Bacteria</taxon>
        <taxon>Pseudomonadati</taxon>
        <taxon>Ignavibacteriota</taxon>
        <taxon>Ignavibacteria</taxon>
        <taxon>Ignavibacteriales</taxon>
        <taxon>Ignavibacteriaceae</taxon>
        <taxon>Ignavibacterium</taxon>
    </lineage>
</organism>
<dbReference type="RefSeq" id="WP_014560612.1">
    <property type="nucleotide sequence ID" value="NC_017464.1"/>
</dbReference>
<keyword evidence="6 7" id="KW-0472">Membrane</keyword>
<evidence type="ECO:0000313" key="9">
    <source>
        <dbReference type="EMBL" id="AFH49461.1"/>
    </source>
</evidence>
<protein>
    <recommendedName>
        <fullName evidence="8">ABC transmembrane type-1 domain-containing protein</fullName>
    </recommendedName>
</protein>
<dbReference type="Pfam" id="PF00528">
    <property type="entry name" value="BPD_transp_1"/>
    <property type="match status" value="1"/>
</dbReference>
<feature type="domain" description="ABC transmembrane type-1" evidence="8">
    <location>
        <begin position="95"/>
        <end position="242"/>
    </location>
</feature>
<evidence type="ECO:0000256" key="7">
    <source>
        <dbReference type="SAM" id="Phobius"/>
    </source>
</evidence>
<dbReference type="HOGENOM" id="CLU_1118978_0_0_10"/>
<dbReference type="GO" id="GO:0005886">
    <property type="term" value="C:plasma membrane"/>
    <property type="evidence" value="ECO:0007669"/>
    <property type="project" value="UniProtKB-SubCell"/>
</dbReference>
<proteinExistence type="predicted"/>
<evidence type="ECO:0000256" key="6">
    <source>
        <dbReference type="ARBA" id="ARBA00023136"/>
    </source>
</evidence>
<keyword evidence="4 7" id="KW-0812">Transmembrane</keyword>
<dbReference type="InterPro" id="IPR000515">
    <property type="entry name" value="MetI-like"/>
</dbReference>
<keyword evidence="2" id="KW-0813">Transport</keyword>
<dbReference type="SUPFAM" id="SSF161098">
    <property type="entry name" value="MetI-like"/>
    <property type="match status" value="1"/>
</dbReference>
<name>I0AKF4_IGNAJ</name>
<dbReference type="AlphaFoldDB" id="I0AKF4"/>
<dbReference type="EMBL" id="CP003418">
    <property type="protein sequence ID" value="AFH49461.1"/>
    <property type="molecule type" value="Genomic_DNA"/>
</dbReference>
<dbReference type="STRING" id="945713.IALB_1754"/>
<dbReference type="GO" id="GO:0055085">
    <property type="term" value="P:transmembrane transport"/>
    <property type="evidence" value="ECO:0007669"/>
    <property type="project" value="InterPro"/>
</dbReference>
<gene>
    <name evidence="9" type="ordered locus">IALB_1754</name>
</gene>
<comment type="subcellular location">
    <subcellularLocation>
        <location evidence="1">Cell membrane</location>
        <topology evidence="1">Multi-pass membrane protein</topology>
    </subcellularLocation>
</comment>